<comment type="caution">
    <text evidence="2">The sequence shown here is derived from an EMBL/GenBank/DDBJ whole genome shotgun (WGS) entry which is preliminary data.</text>
</comment>
<evidence type="ECO:0000313" key="3">
    <source>
        <dbReference type="Proteomes" id="UP000570514"/>
    </source>
</evidence>
<feature type="domain" description="SnoaL-like" evidence="1">
    <location>
        <begin position="9"/>
        <end position="120"/>
    </location>
</feature>
<accession>A0A846N2T3</accession>
<organism evidence="2 3">
    <name type="scientific">Rhizomicrobium palustre</name>
    <dbReference type="NCBI Taxonomy" id="189966"/>
    <lineage>
        <taxon>Bacteria</taxon>
        <taxon>Pseudomonadati</taxon>
        <taxon>Pseudomonadota</taxon>
        <taxon>Alphaproteobacteria</taxon>
        <taxon>Micropepsales</taxon>
        <taxon>Micropepsaceae</taxon>
        <taxon>Rhizomicrobium</taxon>
    </lineage>
</organism>
<dbReference type="InterPro" id="IPR011721">
    <property type="entry name" value="CHP02096"/>
</dbReference>
<protein>
    <submittedName>
        <fullName evidence="2">Steroid delta-isomerase-like uncharacterized protein</fullName>
    </submittedName>
</protein>
<dbReference type="NCBIfam" id="TIGR02096">
    <property type="entry name" value="ketosteroid isomerase-related protein"/>
    <property type="match status" value="1"/>
</dbReference>
<evidence type="ECO:0000259" key="1">
    <source>
        <dbReference type="Pfam" id="PF12680"/>
    </source>
</evidence>
<gene>
    <name evidence="2" type="ORF">FHS83_003364</name>
</gene>
<dbReference type="InterPro" id="IPR032710">
    <property type="entry name" value="NTF2-like_dom_sf"/>
</dbReference>
<sequence>MMTDTEILIRSYYDAFNRRDFEDMLALLSEDVRHDVNEGGHEIGRDAFRAFVERMNRCYREHLTDIRVAVGEHGAYAAAEYVVHGEYIASDEGLPPAKGQKYVLPGGAYFDIKDGRIARVTNYYNLSDWIRQVNP</sequence>
<dbReference type="Gene3D" id="3.10.450.50">
    <property type="match status" value="1"/>
</dbReference>
<dbReference type="AlphaFoldDB" id="A0A846N2T3"/>
<dbReference type="InterPro" id="IPR037401">
    <property type="entry name" value="SnoaL-like"/>
</dbReference>
<dbReference type="Pfam" id="PF12680">
    <property type="entry name" value="SnoaL_2"/>
    <property type="match status" value="1"/>
</dbReference>
<dbReference type="Proteomes" id="UP000570514">
    <property type="component" value="Unassembled WGS sequence"/>
</dbReference>
<proteinExistence type="predicted"/>
<dbReference type="GO" id="GO:0016853">
    <property type="term" value="F:isomerase activity"/>
    <property type="evidence" value="ECO:0007669"/>
    <property type="project" value="UniProtKB-KW"/>
</dbReference>
<name>A0A846N2T3_9PROT</name>
<keyword evidence="3" id="KW-1185">Reference proteome</keyword>
<dbReference type="EMBL" id="JAASRM010000001">
    <property type="protein sequence ID" value="NIK90046.1"/>
    <property type="molecule type" value="Genomic_DNA"/>
</dbReference>
<reference evidence="2 3" key="1">
    <citation type="submission" date="2020-03" db="EMBL/GenBank/DDBJ databases">
        <title>Genomic Encyclopedia of Type Strains, Phase IV (KMG-IV): sequencing the most valuable type-strain genomes for metagenomic binning, comparative biology and taxonomic classification.</title>
        <authorList>
            <person name="Goeker M."/>
        </authorList>
    </citation>
    <scope>NUCLEOTIDE SEQUENCE [LARGE SCALE GENOMIC DNA]</scope>
    <source>
        <strain evidence="2 3">DSM 19867</strain>
    </source>
</reference>
<evidence type="ECO:0000313" key="2">
    <source>
        <dbReference type="EMBL" id="NIK90046.1"/>
    </source>
</evidence>
<dbReference type="SUPFAM" id="SSF54427">
    <property type="entry name" value="NTF2-like"/>
    <property type="match status" value="1"/>
</dbReference>
<keyword evidence="2" id="KW-0413">Isomerase</keyword>